<dbReference type="GO" id="GO:0005794">
    <property type="term" value="C:Golgi apparatus"/>
    <property type="evidence" value="ECO:0007669"/>
    <property type="project" value="TreeGrafter"/>
</dbReference>
<sequence>MSSTTNPNHPHIGDDDMIDIDFRNTTNEKLNSGVMNVDLVNTRYDDFQTIDWLKDLMRDRFRHRLLRAKTRQSFLNKILMYHDAWSGWLCVLLVGLSAGVIAGVIDIGTNWISHLKHGICLNAFWLNREQCCTYFDKE</sequence>
<dbReference type="AlphaFoldDB" id="A0A820NFD9"/>
<dbReference type="GO" id="GO:0005247">
    <property type="term" value="F:voltage-gated chloride channel activity"/>
    <property type="evidence" value="ECO:0007669"/>
    <property type="project" value="TreeGrafter"/>
</dbReference>
<dbReference type="GO" id="GO:0008021">
    <property type="term" value="C:synaptic vesicle"/>
    <property type="evidence" value="ECO:0007669"/>
    <property type="project" value="TreeGrafter"/>
</dbReference>
<dbReference type="EMBL" id="CAJOAY010026023">
    <property type="protein sequence ID" value="CAF4387788.1"/>
    <property type="molecule type" value="Genomic_DNA"/>
</dbReference>
<dbReference type="GO" id="GO:0005769">
    <property type="term" value="C:early endosome"/>
    <property type="evidence" value="ECO:0007669"/>
    <property type="project" value="TreeGrafter"/>
</dbReference>
<evidence type="ECO:0000313" key="4">
    <source>
        <dbReference type="Proteomes" id="UP000663881"/>
    </source>
</evidence>
<comment type="caution">
    <text evidence="3">The sequence shown here is derived from an EMBL/GenBank/DDBJ whole genome shotgun (WGS) entry which is preliminary data.</text>
</comment>
<dbReference type="InterPro" id="IPR014743">
    <property type="entry name" value="Cl-channel_core"/>
</dbReference>
<keyword evidence="2" id="KW-1133">Transmembrane helix</keyword>
<protein>
    <submittedName>
        <fullName evidence="3">Uncharacterized protein</fullName>
    </submittedName>
</protein>
<keyword evidence="1" id="KW-0813">Transport</keyword>
<dbReference type="SUPFAM" id="SSF81340">
    <property type="entry name" value="Clc chloride channel"/>
    <property type="match status" value="1"/>
</dbReference>
<evidence type="ECO:0000313" key="3">
    <source>
        <dbReference type="EMBL" id="CAF4387788.1"/>
    </source>
</evidence>
<keyword evidence="1" id="KW-0406">Ion transport</keyword>
<evidence type="ECO:0000256" key="2">
    <source>
        <dbReference type="SAM" id="Phobius"/>
    </source>
</evidence>
<keyword evidence="2" id="KW-0472">Membrane</keyword>
<organism evidence="3 4">
    <name type="scientific">Adineta steineri</name>
    <dbReference type="NCBI Taxonomy" id="433720"/>
    <lineage>
        <taxon>Eukaryota</taxon>
        <taxon>Metazoa</taxon>
        <taxon>Spiralia</taxon>
        <taxon>Gnathifera</taxon>
        <taxon>Rotifera</taxon>
        <taxon>Eurotatoria</taxon>
        <taxon>Bdelloidea</taxon>
        <taxon>Adinetida</taxon>
        <taxon>Adinetidae</taxon>
        <taxon>Adineta</taxon>
    </lineage>
</organism>
<name>A0A820NFD9_9BILA</name>
<proteinExistence type="predicted"/>
<dbReference type="PANTHER" id="PTHR45711">
    <property type="entry name" value="CHLORIDE CHANNEL PROTEIN"/>
    <property type="match status" value="1"/>
</dbReference>
<keyword evidence="2" id="KW-0812">Transmembrane</keyword>
<dbReference type="Proteomes" id="UP000663881">
    <property type="component" value="Unassembled WGS sequence"/>
</dbReference>
<accession>A0A820NFD9</accession>
<evidence type="ECO:0000256" key="1">
    <source>
        <dbReference type="ARBA" id="ARBA00023065"/>
    </source>
</evidence>
<reference evidence="3" key="1">
    <citation type="submission" date="2021-02" db="EMBL/GenBank/DDBJ databases">
        <authorList>
            <person name="Nowell W R."/>
        </authorList>
    </citation>
    <scope>NUCLEOTIDE SEQUENCE</scope>
</reference>
<gene>
    <name evidence="3" type="ORF">OKA104_LOCUS50710</name>
</gene>
<dbReference type="GO" id="GO:0005886">
    <property type="term" value="C:plasma membrane"/>
    <property type="evidence" value="ECO:0007669"/>
    <property type="project" value="TreeGrafter"/>
</dbReference>
<dbReference type="PANTHER" id="PTHR45711:SF6">
    <property type="entry name" value="CHLORIDE CHANNEL PROTEIN"/>
    <property type="match status" value="1"/>
</dbReference>
<feature type="transmembrane region" description="Helical" evidence="2">
    <location>
        <begin position="85"/>
        <end position="107"/>
    </location>
</feature>